<dbReference type="InterPro" id="IPR056928">
    <property type="entry name" value="Gp77-like"/>
</dbReference>
<protein>
    <submittedName>
        <fullName evidence="1">Uncharacterized protein</fullName>
    </submittedName>
</protein>
<dbReference type="Proteomes" id="UP000188937">
    <property type="component" value="Chromosome"/>
</dbReference>
<proteinExistence type="predicted"/>
<sequence length="166" mass="17369">MRTYDPDQSVAAPFGVNRFLGGVGQDACSCSPHRMPAKSSADIIDYTLDLSTWLASTNDTIVTVTPIIQTLLGISYDLAAIMGGVVDNYQAVIIFAAGPPNYLVAVSYKIVTARGLVRVVPFIVPINDITSATDPPAPDAISYAVTMDSSAITLNSSAVTLGAKIS</sequence>
<evidence type="ECO:0000313" key="1">
    <source>
        <dbReference type="EMBL" id="AQS84019.1"/>
    </source>
</evidence>
<dbReference type="STRING" id="435.A0U92_03680"/>
<accession>A0A1U9KE57</accession>
<keyword evidence="2" id="KW-1185">Reference proteome</keyword>
<dbReference type="KEGG" id="aace:A0U92_03680"/>
<evidence type="ECO:0000313" key="2">
    <source>
        <dbReference type="Proteomes" id="UP000188937"/>
    </source>
</evidence>
<organism evidence="1 2">
    <name type="scientific">Acetobacter aceti</name>
    <dbReference type="NCBI Taxonomy" id="435"/>
    <lineage>
        <taxon>Bacteria</taxon>
        <taxon>Pseudomonadati</taxon>
        <taxon>Pseudomonadota</taxon>
        <taxon>Alphaproteobacteria</taxon>
        <taxon>Acetobacterales</taxon>
        <taxon>Acetobacteraceae</taxon>
        <taxon>Acetobacter</taxon>
        <taxon>Acetobacter subgen. Acetobacter</taxon>
    </lineage>
</organism>
<dbReference type="AlphaFoldDB" id="A0A1U9KE57"/>
<dbReference type="Pfam" id="PF23148">
    <property type="entry name" value="Gp77"/>
    <property type="match status" value="1"/>
</dbReference>
<gene>
    <name evidence="1" type="ORF">A0U92_03680</name>
</gene>
<name>A0A1U9KE57_ACEAC</name>
<reference evidence="1 2" key="1">
    <citation type="submission" date="2016-03" db="EMBL/GenBank/DDBJ databases">
        <title>Acetic acid bacteria sequencing.</title>
        <authorList>
            <person name="Brandt J."/>
            <person name="Jakob F."/>
            <person name="Vogel R.F."/>
        </authorList>
    </citation>
    <scope>NUCLEOTIDE SEQUENCE [LARGE SCALE GENOMIC DNA]</scope>
    <source>
        <strain evidence="1 2">TMW2.1153</strain>
    </source>
</reference>
<dbReference type="EMBL" id="CP014692">
    <property type="protein sequence ID" value="AQS84019.1"/>
    <property type="molecule type" value="Genomic_DNA"/>
</dbReference>